<dbReference type="RefSeq" id="XP_016450290.1">
    <property type="nucleotide sequence ID" value="XM_016594804.1"/>
</dbReference>
<evidence type="ECO:0008006" key="2">
    <source>
        <dbReference type="Google" id="ProtNLM"/>
    </source>
</evidence>
<name>A0A1S3YDJ9_TOBAC</name>
<dbReference type="KEGG" id="nta:107775124"/>
<dbReference type="AlphaFoldDB" id="A0A1S3YDJ9"/>
<gene>
    <name evidence="1" type="primary">LOC107775124</name>
</gene>
<evidence type="ECO:0000313" key="1">
    <source>
        <dbReference type="RefSeq" id="XP_016450290.1"/>
    </source>
</evidence>
<dbReference type="PANTHER" id="PTHR46148:SF60">
    <property type="entry name" value="CHROMO DOMAIN-CONTAINING PROTEIN"/>
    <property type="match status" value="1"/>
</dbReference>
<proteinExistence type="predicted"/>
<sequence>MAPYKALYGDDVVLLLVSLNQVKLSQERFRTTQTRKKNYAERKVYDVSFIEVEKILLRVSPMKEVTRFGKKVQLDGDLTYEEEPLAILDQQVQQFRSKDIPSMKVHWRGQLTEEAAWLS</sequence>
<protein>
    <recommendedName>
        <fullName evidence="2">Chromo domain-containing protein</fullName>
    </recommendedName>
</protein>
<organism evidence="1">
    <name type="scientific">Nicotiana tabacum</name>
    <name type="common">Common tobacco</name>
    <dbReference type="NCBI Taxonomy" id="4097"/>
    <lineage>
        <taxon>Eukaryota</taxon>
        <taxon>Viridiplantae</taxon>
        <taxon>Streptophyta</taxon>
        <taxon>Embryophyta</taxon>
        <taxon>Tracheophyta</taxon>
        <taxon>Spermatophyta</taxon>
        <taxon>Magnoliopsida</taxon>
        <taxon>eudicotyledons</taxon>
        <taxon>Gunneridae</taxon>
        <taxon>Pentapetalae</taxon>
        <taxon>asterids</taxon>
        <taxon>lamiids</taxon>
        <taxon>Solanales</taxon>
        <taxon>Solanaceae</taxon>
        <taxon>Nicotianoideae</taxon>
        <taxon>Nicotianeae</taxon>
        <taxon>Nicotiana</taxon>
    </lineage>
</organism>
<dbReference type="PANTHER" id="PTHR46148">
    <property type="entry name" value="CHROMO DOMAIN-CONTAINING PROTEIN"/>
    <property type="match status" value="1"/>
</dbReference>
<dbReference type="PaxDb" id="4097-A0A1S3YDJ9"/>
<reference evidence="1" key="1">
    <citation type="submission" date="2025-08" db="UniProtKB">
        <authorList>
            <consortium name="RefSeq"/>
        </authorList>
    </citation>
    <scope>IDENTIFICATION</scope>
</reference>
<accession>A0A1S3YDJ9</accession>